<dbReference type="Gene3D" id="1.10.10.10">
    <property type="entry name" value="Winged helix-like DNA-binding domain superfamily/Winged helix DNA-binding domain"/>
    <property type="match status" value="1"/>
</dbReference>
<evidence type="ECO:0000256" key="3">
    <source>
        <dbReference type="ARBA" id="ARBA00023163"/>
    </source>
</evidence>
<accession>A0A6S6R8M9</accession>
<keyword evidence="5" id="KW-1185">Reference proteome</keyword>
<keyword evidence="2" id="KW-0238">DNA-binding</keyword>
<keyword evidence="1" id="KW-0805">Transcription regulation</keyword>
<dbReference type="PANTHER" id="PTHR38445">
    <property type="entry name" value="HTH-TYPE TRANSCRIPTIONAL REPRESSOR YTRA"/>
    <property type="match status" value="1"/>
</dbReference>
<dbReference type="CDD" id="cd07377">
    <property type="entry name" value="WHTH_GntR"/>
    <property type="match status" value="1"/>
</dbReference>
<proteinExistence type="predicted"/>
<dbReference type="AlphaFoldDB" id="A0A6S6R8M9"/>
<evidence type="ECO:0000256" key="2">
    <source>
        <dbReference type="ARBA" id="ARBA00023125"/>
    </source>
</evidence>
<sequence>MQWELNSERPVYIQLIEQIQSRIITGVYLPGDKLPSVRDLAAEAGVNPNTMQKALTELERIELVYANRTSGRYITLDQELIKQLKKQSAKQHIQDFLEKMNQLGYEINEIISLIPDIASDMKKMT</sequence>
<dbReference type="GO" id="GO:0003700">
    <property type="term" value="F:DNA-binding transcription factor activity"/>
    <property type="evidence" value="ECO:0007669"/>
    <property type="project" value="InterPro"/>
</dbReference>
<dbReference type="EMBL" id="AP023367">
    <property type="protein sequence ID" value="BCJ95311.1"/>
    <property type="molecule type" value="Genomic_DNA"/>
</dbReference>
<dbReference type="Pfam" id="PF00392">
    <property type="entry name" value="GntR"/>
    <property type="match status" value="1"/>
</dbReference>
<dbReference type="PROSITE" id="PS50949">
    <property type="entry name" value="HTH_GNTR"/>
    <property type="match status" value="1"/>
</dbReference>
<dbReference type="GO" id="GO:0003677">
    <property type="term" value="F:DNA binding"/>
    <property type="evidence" value="ECO:0007669"/>
    <property type="project" value="UniProtKB-KW"/>
</dbReference>
<name>A0A6S6R8M9_9FIRM</name>
<evidence type="ECO:0000256" key="1">
    <source>
        <dbReference type="ARBA" id="ARBA00023015"/>
    </source>
</evidence>
<dbReference type="SMART" id="SM00345">
    <property type="entry name" value="HTH_GNTR"/>
    <property type="match status" value="1"/>
</dbReference>
<dbReference type="InterPro" id="IPR036390">
    <property type="entry name" value="WH_DNA-bd_sf"/>
</dbReference>
<organism evidence="4 5">
    <name type="scientific">Anaerocolumna cellulosilytica</name>
    <dbReference type="NCBI Taxonomy" id="433286"/>
    <lineage>
        <taxon>Bacteria</taxon>
        <taxon>Bacillati</taxon>
        <taxon>Bacillota</taxon>
        <taxon>Clostridia</taxon>
        <taxon>Lachnospirales</taxon>
        <taxon>Lachnospiraceae</taxon>
        <taxon>Anaerocolumna</taxon>
    </lineage>
</organism>
<keyword evidence="3" id="KW-0804">Transcription</keyword>
<dbReference type="Proteomes" id="UP000515561">
    <property type="component" value="Chromosome"/>
</dbReference>
<protein>
    <submittedName>
        <fullName evidence="4">GntR family transcriptional regulator</fullName>
    </submittedName>
</protein>
<dbReference type="InterPro" id="IPR036388">
    <property type="entry name" value="WH-like_DNA-bd_sf"/>
</dbReference>
<reference evidence="4 5" key="1">
    <citation type="journal article" date="2016" name="Int. J. Syst. Evol. Microbiol.">
        <title>Descriptions of Anaerotaenia torta gen. nov., sp. nov. and Anaerocolumna cellulosilytica gen. nov., sp. nov. isolated from a methanogenic reactor of cattle waste.</title>
        <authorList>
            <person name="Uek A."/>
            <person name="Ohtaki Y."/>
            <person name="Kaku N."/>
            <person name="Ueki K."/>
        </authorList>
    </citation>
    <scope>NUCLEOTIDE SEQUENCE [LARGE SCALE GENOMIC DNA]</scope>
    <source>
        <strain evidence="4 5">SN021</strain>
    </source>
</reference>
<evidence type="ECO:0000313" key="5">
    <source>
        <dbReference type="Proteomes" id="UP000515561"/>
    </source>
</evidence>
<dbReference type="InterPro" id="IPR000524">
    <property type="entry name" value="Tscrpt_reg_HTH_GntR"/>
</dbReference>
<dbReference type="PANTHER" id="PTHR38445:SF6">
    <property type="entry name" value="GNTR-FAMILY TRANSCRIPTIONAL REGULATOR"/>
    <property type="match status" value="1"/>
</dbReference>
<dbReference type="RefSeq" id="WP_184094062.1">
    <property type="nucleotide sequence ID" value="NZ_AP023367.1"/>
</dbReference>
<evidence type="ECO:0000313" key="4">
    <source>
        <dbReference type="EMBL" id="BCJ95311.1"/>
    </source>
</evidence>
<dbReference type="KEGG" id="acel:acsn021_28800"/>
<dbReference type="SUPFAM" id="SSF46785">
    <property type="entry name" value="Winged helix' DNA-binding domain"/>
    <property type="match status" value="1"/>
</dbReference>
<gene>
    <name evidence="4" type="ORF">acsn021_28800</name>
</gene>